<evidence type="ECO:0000313" key="3">
    <source>
        <dbReference type="Proteomes" id="UP001195483"/>
    </source>
</evidence>
<feature type="domain" description="PB1" evidence="1">
    <location>
        <begin position="2"/>
        <end position="92"/>
    </location>
</feature>
<dbReference type="Pfam" id="PF00564">
    <property type="entry name" value="PB1"/>
    <property type="match status" value="1"/>
</dbReference>
<proteinExistence type="predicted"/>
<dbReference type="Proteomes" id="UP001195483">
    <property type="component" value="Unassembled WGS sequence"/>
</dbReference>
<organism evidence="2 3">
    <name type="scientific">Potamilus streckersoni</name>
    <dbReference type="NCBI Taxonomy" id="2493646"/>
    <lineage>
        <taxon>Eukaryota</taxon>
        <taxon>Metazoa</taxon>
        <taxon>Spiralia</taxon>
        <taxon>Lophotrochozoa</taxon>
        <taxon>Mollusca</taxon>
        <taxon>Bivalvia</taxon>
        <taxon>Autobranchia</taxon>
        <taxon>Heteroconchia</taxon>
        <taxon>Palaeoheterodonta</taxon>
        <taxon>Unionida</taxon>
        <taxon>Unionoidea</taxon>
        <taxon>Unionidae</taxon>
        <taxon>Ambleminae</taxon>
        <taxon>Lampsilini</taxon>
        <taxon>Potamilus</taxon>
    </lineage>
</organism>
<accession>A0AAE0T688</accession>
<dbReference type="AlphaFoldDB" id="A0AAE0T688"/>
<name>A0AAE0T688_9BIVA</name>
<reference evidence="2" key="3">
    <citation type="submission" date="2023-05" db="EMBL/GenBank/DDBJ databases">
        <authorList>
            <person name="Smith C.H."/>
        </authorList>
    </citation>
    <scope>NUCLEOTIDE SEQUENCE</scope>
    <source>
        <strain evidence="2">CHS0354</strain>
        <tissue evidence="2">Mantle</tissue>
    </source>
</reference>
<reference evidence="2" key="1">
    <citation type="journal article" date="2021" name="Genome Biol. Evol.">
        <title>A High-Quality Reference Genome for a Parasitic Bivalve with Doubly Uniparental Inheritance (Bivalvia: Unionida).</title>
        <authorList>
            <person name="Smith C.H."/>
        </authorList>
    </citation>
    <scope>NUCLEOTIDE SEQUENCE</scope>
    <source>
        <strain evidence="2">CHS0354</strain>
    </source>
</reference>
<protein>
    <recommendedName>
        <fullName evidence="1">PB1 domain-containing protein</fullName>
    </recommendedName>
</protein>
<dbReference type="SUPFAM" id="SSF54277">
    <property type="entry name" value="CAD &amp; PB1 domains"/>
    <property type="match status" value="1"/>
</dbReference>
<gene>
    <name evidence="2" type="ORF">CHS0354_034148</name>
</gene>
<reference evidence="2" key="2">
    <citation type="journal article" date="2021" name="Genome Biol. Evol.">
        <title>Developing a high-quality reference genome for a parasitic bivalve with doubly uniparental inheritance (Bivalvia: Unionida).</title>
        <authorList>
            <person name="Smith C.H."/>
        </authorList>
    </citation>
    <scope>NUCLEOTIDE SEQUENCE</scope>
    <source>
        <strain evidence="2">CHS0354</strain>
        <tissue evidence="2">Mantle</tissue>
    </source>
</reference>
<keyword evidence="3" id="KW-1185">Reference proteome</keyword>
<dbReference type="Gene3D" id="3.10.20.90">
    <property type="entry name" value="Phosphatidylinositol 3-kinase Catalytic Subunit, Chain A, domain 1"/>
    <property type="match status" value="1"/>
</dbReference>
<sequence>MSQQVKAFLHTSGSENDEIRRFSIPYNVLSYYMYRYLFLKISKIFPSLQHGRFKLYWEDSDRDQVIFSTDEELLEALRIVNNNVLKIHVREISLLDSCNRVKAEPGLALEYDNGFAGNKCIAYPGY</sequence>
<dbReference type="InterPro" id="IPR053793">
    <property type="entry name" value="PB1-like"/>
</dbReference>
<dbReference type="PROSITE" id="PS51745">
    <property type="entry name" value="PB1"/>
    <property type="match status" value="1"/>
</dbReference>
<dbReference type="InterPro" id="IPR000270">
    <property type="entry name" value="PB1_dom"/>
</dbReference>
<evidence type="ECO:0000259" key="1">
    <source>
        <dbReference type="PROSITE" id="PS51745"/>
    </source>
</evidence>
<comment type="caution">
    <text evidence="2">The sequence shown here is derived from an EMBL/GenBank/DDBJ whole genome shotgun (WGS) entry which is preliminary data.</text>
</comment>
<dbReference type="FunFam" id="3.10.20.90:FF:000320">
    <property type="entry name" value="Predicted protein"/>
    <property type="match status" value="1"/>
</dbReference>
<dbReference type="EMBL" id="JAEAOA010001997">
    <property type="protein sequence ID" value="KAK3603953.1"/>
    <property type="molecule type" value="Genomic_DNA"/>
</dbReference>
<evidence type="ECO:0000313" key="2">
    <source>
        <dbReference type="EMBL" id="KAK3603953.1"/>
    </source>
</evidence>